<evidence type="ECO:0000259" key="10">
    <source>
        <dbReference type="Pfam" id="PF01694"/>
    </source>
</evidence>
<dbReference type="Pfam" id="PF01694">
    <property type="entry name" value="Rhomboid"/>
    <property type="match status" value="1"/>
</dbReference>
<evidence type="ECO:0000256" key="6">
    <source>
        <dbReference type="ARBA" id="ARBA00022801"/>
    </source>
</evidence>
<keyword evidence="6" id="KW-0378">Hydrolase</keyword>
<comment type="catalytic activity">
    <reaction evidence="1">
        <text>Cleaves type-1 transmembrane domains using a catalytic dyad composed of serine and histidine that are contributed by different transmembrane domains.</text>
        <dbReference type="EC" id="3.4.21.105"/>
    </reaction>
</comment>
<dbReference type="GO" id="GO:0004252">
    <property type="term" value="F:serine-type endopeptidase activity"/>
    <property type="evidence" value="ECO:0007669"/>
    <property type="project" value="InterPro"/>
</dbReference>
<reference evidence="12" key="1">
    <citation type="submission" date="2025-08" db="UniProtKB">
        <authorList>
            <consortium name="RefSeq"/>
        </authorList>
    </citation>
    <scope>IDENTIFICATION</scope>
    <source>
        <tissue evidence="12">Muscle</tissue>
    </source>
</reference>
<name>A0A6J3K2A0_9HYME</name>
<dbReference type="InterPro" id="IPR050925">
    <property type="entry name" value="Rhomboid_protease_S54"/>
</dbReference>
<organism evidence="11 12">
    <name type="scientific">Bombus vosnesenskii</name>
    <dbReference type="NCBI Taxonomy" id="207650"/>
    <lineage>
        <taxon>Eukaryota</taxon>
        <taxon>Metazoa</taxon>
        <taxon>Ecdysozoa</taxon>
        <taxon>Arthropoda</taxon>
        <taxon>Hexapoda</taxon>
        <taxon>Insecta</taxon>
        <taxon>Pterygota</taxon>
        <taxon>Neoptera</taxon>
        <taxon>Endopterygota</taxon>
        <taxon>Hymenoptera</taxon>
        <taxon>Apocrita</taxon>
        <taxon>Aculeata</taxon>
        <taxon>Apoidea</taxon>
        <taxon>Anthophila</taxon>
        <taxon>Apidae</taxon>
        <taxon>Bombus</taxon>
        <taxon>Pyrobombus</taxon>
    </lineage>
</organism>
<accession>A0A6J3K2A0</accession>
<feature type="transmembrane region" description="Helical" evidence="9">
    <location>
        <begin position="12"/>
        <end position="31"/>
    </location>
</feature>
<dbReference type="Gene3D" id="1.20.1540.10">
    <property type="entry name" value="Rhomboid-like"/>
    <property type="match status" value="1"/>
</dbReference>
<keyword evidence="8 9" id="KW-0472">Membrane</keyword>
<evidence type="ECO:0000256" key="9">
    <source>
        <dbReference type="SAM" id="Phobius"/>
    </source>
</evidence>
<feature type="domain" description="Peptidase S54 rhomboid" evidence="10">
    <location>
        <begin position="202"/>
        <end position="344"/>
    </location>
</feature>
<dbReference type="PANTHER" id="PTHR43731:SF14">
    <property type="entry name" value="PRESENILIN-ASSOCIATED RHOMBOID-LIKE PROTEIN, MITOCHONDRIAL"/>
    <property type="match status" value="1"/>
</dbReference>
<gene>
    <name evidence="12" type="primary">LOC117231882</name>
</gene>
<dbReference type="PANTHER" id="PTHR43731">
    <property type="entry name" value="RHOMBOID PROTEASE"/>
    <property type="match status" value="1"/>
</dbReference>
<dbReference type="EC" id="3.4.21.105" evidence="4"/>
<proteinExistence type="inferred from homology"/>
<comment type="similarity">
    <text evidence="3">Belongs to the peptidase S54 family.</text>
</comment>
<feature type="transmembrane region" description="Helical" evidence="9">
    <location>
        <begin position="242"/>
        <end position="260"/>
    </location>
</feature>
<keyword evidence="7 9" id="KW-1133">Transmembrane helix</keyword>
<feature type="transmembrane region" description="Helical" evidence="9">
    <location>
        <begin position="166"/>
        <end position="184"/>
    </location>
</feature>
<evidence type="ECO:0000313" key="11">
    <source>
        <dbReference type="Proteomes" id="UP000504631"/>
    </source>
</evidence>
<feature type="transmembrane region" description="Helical" evidence="9">
    <location>
        <begin position="280"/>
        <end position="303"/>
    </location>
</feature>
<dbReference type="InterPro" id="IPR035952">
    <property type="entry name" value="Rhomboid-like_sf"/>
</dbReference>
<dbReference type="GO" id="GO:0006465">
    <property type="term" value="P:signal peptide processing"/>
    <property type="evidence" value="ECO:0007669"/>
    <property type="project" value="TreeGrafter"/>
</dbReference>
<evidence type="ECO:0000256" key="5">
    <source>
        <dbReference type="ARBA" id="ARBA00022692"/>
    </source>
</evidence>
<dbReference type="Proteomes" id="UP000504631">
    <property type="component" value="Unplaced"/>
</dbReference>
<dbReference type="SUPFAM" id="SSF144091">
    <property type="entry name" value="Rhomboid-like"/>
    <property type="match status" value="1"/>
</dbReference>
<dbReference type="KEGG" id="bvk:117231882"/>
<evidence type="ECO:0000256" key="3">
    <source>
        <dbReference type="ARBA" id="ARBA00009045"/>
    </source>
</evidence>
<feature type="transmembrane region" description="Helical" evidence="9">
    <location>
        <begin position="106"/>
        <end position="125"/>
    </location>
</feature>
<dbReference type="GO" id="GO:0016020">
    <property type="term" value="C:membrane"/>
    <property type="evidence" value="ECO:0007669"/>
    <property type="project" value="UniProtKB-SubCell"/>
</dbReference>
<dbReference type="AlphaFoldDB" id="A0A6J3K2A0"/>
<sequence length="371" mass="43417">MEMHTCDTGIKVFSVKFSRLTIFFYCFWMAYNMALRSFLHIGDSTYKCVFTTIKFKPKLYVVEGYKQIRNFHKFRGKTKLSQSSNSLPEEFLKKQSGYFPNLWKPFTFTIIFSATTFIAAAIWEYERVRDKTYRIIRSYKQWGIHRTGWRHTMENWWKNLSEGERIFIPICFLNVLVFLSWHIPAFRLTMYRYFSCTPTTSRCWPMLFVTFSHCSLLHLIVNMYVLYGFSKIAVTQLGREQFLALYLISGVVSSFSSYLYKAVAGIRDPSLGASGAIMGIFGFVCTQFPNAYLSIIFLPMFTFTASMAMKAIMGLDTLGCLLRWQRFDHAAHLGGALFGIFWQMWGSANIWQKREPVLVIWHQVREPPRSN</sequence>
<keyword evidence="11" id="KW-1185">Reference proteome</keyword>
<protein>
    <recommendedName>
        <fullName evidence="4">rhomboid protease</fullName>
        <ecNumber evidence="4">3.4.21.105</ecNumber>
    </recommendedName>
</protein>
<dbReference type="CTD" id="36281"/>
<dbReference type="FunFam" id="1.20.1540.10:FF:000012">
    <property type="entry name" value="Rhomboid family protein"/>
    <property type="match status" value="1"/>
</dbReference>
<keyword evidence="5 9" id="KW-0812">Transmembrane</keyword>
<comment type="subcellular location">
    <subcellularLocation>
        <location evidence="2">Membrane</location>
        <topology evidence="2">Multi-pass membrane protein</topology>
    </subcellularLocation>
</comment>
<feature type="transmembrane region" description="Helical" evidence="9">
    <location>
        <begin position="204"/>
        <end position="230"/>
    </location>
</feature>
<evidence type="ECO:0000313" key="12">
    <source>
        <dbReference type="RefSeq" id="XP_033346645.1"/>
    </source>
</evidence>
<evidence type="ECO:0000256" key="7">
    <source>
        <dbReference type="ARBA" id="ARBA00022989"/>
    </source>
</evidence>
<evidence type="ECO:0000256" key="8">
    <source>
        <dbReference type="ARBA" id="ARBA00023136"/>
    </source>
</evidence>
<evidence type="ECO:0000256" key="4">
    <source>
        <dbReference type="ARBA" id="ARBA00013039"/>
    </source>
</evidence>
<evidence type="ECO:0000256" key="2">
    <source>
        <dbReference type="ARBA" id="ARBA00004141"/>
    </source>
</evidence>
<dbReference type="RefSeq" id="XP_033346645.1">
    <property type="nucleotide sequence ID" value="XM_033490754.1"/>
</dbReference>
<dbReference type="GeneID" id="117231882"/>
<dbReference type="InterPro" id="IPR022764">
    <property type="entry name" value="Peptidase_S54_rhomboid_dom"/>
</dbReference>
<evidence type="ECO:0000256" key="1">
    <source>
        <dbReference type="ARBA" id="ARBA00000156"/>
    </source>
</evidence>